<dbReference type="InterPro" id="IPR008622">
    <property type="entry name" value="FliT"/>
</dbReference>
<name>A0AAD2AQV3_9RALS</name>
<dbReference type="EMBL" id="CAUDKV010000011">
    <property type="protein sequence ID" value="CAJ0876195.1"/>
    <property type="molecule type" value="Genomic_DNA"/>
</dbReference>
<evidence type="ECO:0000313" key="9">
    <source>
        <dbReference type="Proteomes" id="UP001190452"/>
    </source>
</evidence>
<comment type="caution">
    <text evidence="6">The sequence shown here is derived from an EMBL/GenBank/DDBJ whole genome shotgun (WGS) entry which is preliminary data.</text>
</comment>
<evidence type="ECO:0000313" key="8">
    <source>
        <dbReference type="Proteomes" id="UP001190002"/>
    </source>
</evidence>
<evidence type="ECO:0000256" key="2">
    <source>
        <dbReference type="ARBA" id="ARBA00022490"/>
    </source>
</evidence>
<keyword evidence="9" id="KW-1185">Reference proteome</keyword>
<keyword evidence="4" id="KW-0143">Chaperone</keyword>
<evidence type="ECO:0000313" key="7">
    <source>
        <dbReference type="EMBL" id="CAJ0876195.1"/>
    </source>
</evidence>
<evidence type="ECO:0000256" key="1">
    <source>
        <dbReference type="ARBA" id="ARBA00004514"/>
    </source>
</evidence>
<dbReference type="Pfam" id="PF05400">
    <property type="entry name" value="FliT"/>
    <property type="match status" value="1"/>
</dbReference>
<organism evidence="6 8">
    <name type="scientific">Ralstonia mannitolilytica</name>
    <dbReference type="NCBI Taxonomy" id="105219"/>
    <lineage>
        <taxon>Bacteria</taxon>
        <taxon>Pseudomonadati</taxon>
        <taxon>Pseudomonadota</taxon>
        <taxon>Betaproteobacteria</taxon>
        <taxon>Burkholderiales</taxon>
        <taxon>Burkholderiaceae</taxon>
        <taxon>Ralstonia</taxon>
    </lineage>
</organism>
<evidence type="ECO:0000256" key="5">
    <source>
        <dbReference type="ARBA" id="ARBA00093797"/>
    </source>
</evidence>
<sequence length="130" mass="14508">MSWTVATAASTGRIHPTHAVSESAGMFACYEAIAGLSEDMVDAAERADWDEVSRLERECAAHMERLGHARRPALSAEDVRRKRDLMMRILANDARVRALVCPRQDELMRLASGERRAIGVRQAYAAVSYY</sequence>
<proteinExistence type="predicted"/>
<dbReference type="GO" id="GO:0044781">
    <property type="term" value="P:bacterial-type flagellum organization"/>
    <property type="evidence" value="ECO:0007669"/>
    <property type="project" value="UniProtKB-KW"/>
</dbReference>
<evidence type="ECO:0000256" key="4">
    <source>
        <dbReference type="ARBA" id="ARBA00023186"/>
    </source>
</evidence>
<dbReference type="EMBL" id="CATVXE010000012">
    <property type="protein sequence ID" value="CAJ0687139.1"/>
    <property type="molecule type" value="Genomic_DNA"/>
</dbReference>
<keyword evidence="2" id="KW-0963">Cytoplasm</keyword>
<accession>A0AAD2AQV3</accession>
<dbReference type="Proteomes" id="UP001190002">
    <property type="component" value="Unassembled WGS sequence"/>
</dbReference>
<dbReference type="Gene3D" id="1.20.58.380">
    <property type="entry name" value="Flagellar protein flit"/>
    <property type="match status" value="1"/>
</dbReference>
<comment type="subcellular location">
    <subcellularLocation>
        <location evidence="1">Cytoplasm</location>
        <location evidence="1">Cytosol</location>
    </subcellularLocation>
</comment>
<keyword evidence="3" id="KW-1005">Bacterial flagellum biogenesis</keyword>
<evidence type="ECO:0000256" key="3">
    <source>
        <dbReference type="ARBA" id="ARBA00022795"/>
    </source>
</evidence>
<evidence type="ECO:0000313" key="6">
    <source>
        <dbReference type="EMBL" id="CAJ0687139.1"/>
    </source>
</evidence>
<dbReference type="Proteomes" id="UP001190452">
    <property type="component" value="Unassembled WGS sequence"/>
</dbReference>
<reference evidence="6 9" key="1">
    <citation type="submission" date="2023-07" db="EMBL/GenBank/DDBJ databases">
        <authorList>
            <person name="Peeters C."/>
        </authorList>
    </citation>
    <scope>NUCLEOTIDE SEQUENCE</scope>
    <source>
        <strain evidence="7 9">R-77569</strain>
        <strain evidence="6">R-77591</strain>
    </source>
</reference>
<dbReference type="AlphaFoldDB" id="A0AAD2AQV3"/>
<gene>
    <name evidence="7" type="ORF">R77569_02779</name>
    <name evidence="6" type="ORF">R77591_03033</name>
</gene>
<dbReference type="RefSeq" id="WP_063392017.1">
    <property type="nucleotide sequence ID" value="NZ_CATVWW010000012.1"/>
</dbReference>
<protein>
    <recommendedName>
        <fullName evidence="5">Flagellar protein FliT</fullName>
    </recommendedName>
</protein>